<dbReference type="InterPro" id="IPR001810">
    <property type="entry name" value="F-box_dom"/>
</dbReference>
<accession>A0A9P8AD04</accession>
<organism evidence="2 3">
    <name type="scientific">Marasmius oreades</name>
    <name type="common">fairy-ring Marasmius</name>
    <dbReference type="NCBI Taxonomy" id="181124"/>
    <lineage>
        <taxon>Eukaryota</taxon>
        <taxon>Fungi</taxon>
        <taxon>Dikarya</taxon>
        <taxon>Basidiomycota</taxon>
        <taxon>Agaricomycotina</taxon>
        <taxon>Agaricomycetes</taxon>
        <taxon>Agaricomycetidae</taxon>
        <taxon>Agaricales</taxon>
        <taxon>Marasmiineae</taxon>
        <taxon>Marasmiaceae</taxon>
        <taxon>Marasmius</taxon>
    </lineage>
</organism>
<dbReference type="SUPFAM" id="SSF52047">
    <property type="entry name" value="RNI-like"/>
    <property type="match status" value="1"/>
</dbReference>
<comment type="caution">
    <text evidence="2">The sequence shown here is derived from an EMBL/GenBank/DDBJ whole genome shotgun (WGS) entry which is preliminary data.</text>
</comment>
<feature type="domain" description="F-box" evidence="1">
    <location>
        <begin position="67"/>
        <end position="114"/>
    </location>
</feature>
<keyword evidence="3" id="KW-1185">Reference proteome</keyword>
<dbReference type="InterPro" id="IPR036047">
    <property type="entry name" value="F-box-like_dom_sf"/>
</dbReference>
<dbReference type="Pfam" id="PF12937">
    <property type="entry name" value="F-box-like"/>
    <property type="match status" value="1"/>
</dbReference>
<dbReference type="Proteomes" id="UP001049176">
    <property type="component" value="Chromosome 2"/>
</dbReference>
<dbReference type="KEGG" id="more:E1B28_004452"/>
<name>A0A9P8AD04_9AGAR</name>
<reference evidence="2" key="1">
    <citation type="journal article" date="2021" name="Genome Biol. Evol.">
        <title>The assembled and annotated genome of the fairy-ring fungus Marasmius oreades.</title>
        <authorList>
            <person name="Hiltunen M."/>
            <person name="Ament-Velasquez S.L."/>
            <person name="Johannesson H."/>
        </authorList>
    </citation>
    <scope>NUCLEOTIDE SEQUENCE</scope>
    <source>
        <strain evidence="2">03SP1</strain>
    </source>
</reference>
<dbReference type="PANTHER" id="PTHR38926">
    <property type="entry name" value="F-BOX DOMAIN CONTAINING PROTEIN, EXPRESSED"/>
    <property type="match status" value="1"/>
</dbReference>
<sequence length="529" mass="59899">MESIGDLPTDEEFARIKEAICEEESAIAGIDVQIDGLMREICRLRFKQTKHRERIGLYQGSISLARRLPQEILASIFQFCARDGWTRFPLTASHVCRQWRAASMIPLVWSHLYIEANNVDPYRRASFWLQRSDSAPLYITLDLRNETSTAEMLSPVVNLLLEDSRRWRSLRIISHWIDHANVILGRCNTSSFPQLRELDLAILDDFVTFQDGNQIFDGVELADLSDCFQNASQLRAVTISRNVLSSATPLPSSIADLTLHFPSSTISAVLSNAVLLNILEQLPLLHHLAISISSDPQRVFRDDVDEQRSIIIPSLHTLTITSNPDIFGFLPYIRTPSLVNLHLRSSTEPLGYVVESFGRTVLQFIESACPPIEHLELRDIDLSENHFLACFSHLPTLQTLRLHESDISDEVLNAFCGPEALCAHLKILDLRWCGQITGSTLVRLARSRLMGGSSDQHHLDPITTITLINCAFVGEQHIMDLSRIATCRIVMNDVDDCCRTTGCCNNERYRRRLYLRNIGAVESERKIIL</sequence>
<dbReference type="OrthoDB" id="3063971at2759"/>
<dbReference type="RefSeq" id="XP_043013534.1">
    <property type="nucleotide sequence ID" value="XM_043148932.1"/>
</dbReference>
<dbReference type="PANTHER" id="PTHR38926:SF5">
    <property type="entry name" value="F-BOX AND LEUCINE-RICH REPEAT PROTEIN 6"/>
    <property type="match status" value="1"/>
</dbReference>
<dbReference type="AlphaFoldDB" id="A0A9P8AD04"/>
<dbReference type="SMART" id="SM00367">
    <property type="entry name" value="LRR_CC"/>
    <property type="match status" value="1"/>
</dbReference>
<dbReference type="InterPro" id="IPR006553">
    <property type="entry name" value="Leu-rich_rpt_Cys-con_subtyp"/>
</dbReference>
<dbReference type="Gene3D" id="1.20.1280.50">
    <property type="match status" value="1"/>
</dbReference>
<dbReference type="EMBL" id="CM032182">
    <property type="protein sequence ID" value="KAG7097064.1"/>
    <property type="molecule type" value="Genomic_DNA"/>
</dbReference>
<dbReference type="GeneID" id="66073528"/>
<evidence type="ECO:0000313" key="2">
    <source>
        <dbReference type="EMBL" id="KAG7097064.1"/>
    </source>
</evidence>
<gene>
    <name evidence="2" type="ORF">E1B28_004452</name>
</gene>
<dbReference type="SUPFAM" id="SSF81383">
    <property type="entry name" value="F-box domain"/>
    <property type="match status" value="1"/>
</dbReference>
<proteinExistence type="predicted"/>
<protein>
    <recommendedName>
        <fullName evidence="1">F-box domain-containing protein</fullName>
    </recommendedName>
</protein>
<dbReference type="Gene3D" id="3.80.10.10">
    <property type="entry name" value="Ribonuclease Inhibitor"/>
    <property type="match status" value="1"/>
</dbReference>
<evidence type="ECO:0000259" key="1">
    <source>
        <dbReference type="Pfam" id="PF12937"/>
    </source>
</evidence>
<evidence type="ECO:0000313" key="3">
    <source>
        <dbReference type="Proteomes" id="UP001049176"/>
    </source>
</evidence>
<dbReference type="InterPro" id="IPR032675">
    <property type="entry name" value="LRR_dom_sf"/>
</dbReference>